<evidence type="ECO:0000313" key="2">
    <source>
        <dbReference type="Proteomes" id="UP000253998"/>
    </source>
</evidence>
<evidence type="ECO:0000313" key="1">
    <source>
        <dbReference type="EMBL" id="RDE71082.1"/>
    </source>
</evidence>
<organism evidence="1 2">
    <name type="scientific">Aggregatibacter segnis</name>
    <dbReference type="NCBI Taxonomy" id="739"/>
    <lineage>
        <taxon>Bacteria</taxon>
        <taxon>Pseudomonadati</taxon>
        <taxon>Pseudomonadota</taxon>
        <taxon>Gammaproteobacteria</taxon>
        <taxon>Pasteurellales</taxon>
        <taxon>Pasteurellaceae</taxon>
        <taxon>Aggregatibacter</taxon>
    </lineage>
</organism>
<gene>
    <name evidence="1" type="ORF">DPV83_05135</name>
</gene>
<sequence length="273" mass="31749">MFIRHQSAIQVGLCYRPQHIDVLWFDSQNQAQFLQCSELDLLTLSSTLNQKLNQSPRRANYKFITAIMPQHIWQKSLILPHNLNTLECEQQCHFTLTHELPIPLEEVWYDYTAMPLKQGFRLDIFAIRQQIAKNYLNQFIPLQIDVLDSVAKAVLRAREYILEQPLPIDALVLYQDESGALAIHQKRQQTQTLYQTDGNLTALFEQYCQRYDEKPEKVFYYSTESTPHIASDWVEINTSLPFIALGNALWQQETLQKSTALFGVKAPSLEKMT</sequence>
<dbReference type="EMBL" id="QEPM01000003">
    <property type="protein sequence ID" value="RDE71082.1"/>
    <property type="molecule type" value="Genomic_DNA"/>
</dbReference>
<reference evidence="1 2" key="1">
    <citation type="submission" date="2018-05" db="EMBL/GenBank/DDBJ databases">
        <title>Draft Genome Sequences for a Diverse set of 7 Haemophilus Species.</title>
        <authorList>
            <person name="Nichols M."/>
            <person name="Topaz N."/>
            <person name="Wang X."/>
            <person name="Wang X."/>
            <person name="Boxrud D."/>
        </authorList>
    </citation>
    <scope>NUCLEOTIDE SEQUENCE [LARGE SCALE GENOMIC DNA]</scope>
    <source>
        <strain evidence="1 2">C2001002503</strain>
    </source>
</reference>
<dbReference type="AlphaFoldDB" id="A0A8B2U787"/>
<proteinExistence type="predicted"/>
<comment type="caution">
    <text evidence="1">The sequence shown here is derived from an EMBL/GenBank/DDBJ whole genome shotgun (WGS) entry which is preliminary data.</text>
</comment>
<dbReference type="RefSeq" id="WP_111295613.1">
    <property type="nucleotide sequence ID" value="NZ_JBQMXW010000006.1"/>
</dbReference>
<dbReference type="Proteomes" id="UP000253998">
    <property type="component" value="Unassembled WGS sequence"/>
</dbReference>
<accession>A0A8B2U787</accession>
<name>A0A8B2U787_9PAST</name>
<protein>
    <submittedName>
        <fullName evidence="1">Competence protein ComA</fullName>
    </submittedName>
</protein>